<dbReference type="EC" id="3.5.1.2" evidence="2"/>
<keyword evidence="2" id="KW-0133">Cell shape</keyword>
<dbReference type="OMA" id="VCAGYQI"/>
<dbReference type="GO" id="GO:0140282">
    <property type="term" value="F:carbon-nitrogen ligase activity on lipid II"/>
    <property type="evidence" value="ECO:0007669"/>
    <property type="project" value="UniProtKB-UniRule"/>
</dbReference>
<dbReference type="HAMAP" id="MF_02213">
    <property type="entry name" value="Lipid_II_synth_GatD"/>
    <property type="match status" value="1"/>
</dbReference>
<dbReference type="PANTHER" id="PTHR21343">
    <property type="entry name" value="DETHIOBIOTIN SYNTHETASE"/>
    <property type="match status" value="1"/>
</dbReference>
<dbReference type="CDD" id="cd01750">
    <property type="entry name" value="GATase1_CobQ"/>
    <property type="match status" value="1"/>
</dbReference>
<comment type="pathway">
    <text evidence="2">Cell wall biogenesis; peptidoglycan biosynthesis.</text>
</comment>
<feature type="active site" description="Nucleophile" evidence="2">
    <location>
        <position position="93"/>
    </location>
</feature>
<comment type="subunit">
    <text evidence="2">Forms a heterodimer with MurT.</text>
</comment>
<feature type="active site" evidence="2">
    <location>
        <position position="195"/>
    </location>
</feature>
<keyword evidence="1 2" id="KW-0315">Glutamine amidotransferase</keyword>
<dbReference type="SUPFAM" id="SSF52317">
    <property type="entry name" value="Class I glutamine amidotransferase-like"/>
    <property type="match status" value="1"/>
</dbReference>
<accession>A0A2J8B4H5</accession>
<comment type="catalytic activity">
    <reaction evidence="2">
        <text>L-glutamine + H2O = L-glutamate + NH4(+)</text>
        <dbReference type="Rhea" id="RHEA:15889"/>
        <dbReference type="ChEBI" id="CHEBI:15377"/>
        <dbReference type="ChEBI" id="CHEBI:28938"/>
        <dbReference type="ChEBI" id="CHEBI:29985"/>
        <dbReference type="ChEBI" id="CHEBI:58359"/>
        <dbReference type="EC" id="3.5.1.2"/>
    </reaction>
</comment>
<evidence type="ECO:0000313" key="4">
    <source>
        <dbReference type="EMBL" id="PNH19677.1"/>
    </source>
</evidence>
<dbReference type="AlphaFoldDB" id="A0A2J8B4H5"/>
<proteinExistence type="inferred from homology"/>
<comment type="function">
    <text evidence="2">The lipid II isoglutaminyl synthase complex catalyzes the formation of alpha-D-isoglutamine in the cell wall lipid II stem peptide. The GatD subunit catalyzes the hydrolysis of glutamine to glutamate and ammonia. The resulting ammonia molecule is channeled to the active site of MurT.</text>
</comment>
<keyword evidence="2" id="KW-0573">Peptidoglycan synthesis</keyword>
<keyword evidence="2" id="KW-0436">Ligase</keyword>
<dbReference type="Proteomes" id="UP000236394">
    <property type="component" value="Unassembled WGS sequence"/>
</dbReference>
<dbReference type="GO" id="GO:0009236">
    <property type="term" value="P:cobalamin biosynthetic process"/>
    <property type="evidence" value="ECO:0007669"/>
    <property type="project" value="InterPro"/>
</dbReference>
<organism evidence="4 5">
    <name type="scientific">Mageeibacillus indolicus</name>
    <dbReference type="NCBI Taxonomy" id="884684"/>
    <lineage>
        <taxon>Bacteria</taxon>
        <taxon>Bacillati</taxon>
        <taxon>Bacillota</taxon>
        <taxon>Clostridia</taxon>
        <taxon>Eubacteriales</taxon>
        <taxon>Oscillospiraceae</taxon>
        <taxon>Mageeibacillus</taxon>
    </lineage>
</organism>
<keyword evidence="2" id="KW-0961">Cell wall biogenesis/degradation</keyword>
<protein>
    <recommendedName>
        <fullName evidence="2">Lipid II isoglutaminyl synthase (glutamine-hydrolyzing) subunit GatD</fullName>
        <ecNumber evidence="2">6.3.5.13</ecNumber>
    </recommendedName>
    <alternativeName>
        <fullName evidence="2">Lipid II isoglutaminyl synthase glutaminase subunit</fullName>
        <ecNumber evidence="2">3.5.1.2</ecNumber>
    </alternativeName>
</protein>
<comment type="catalytic activity">
    <reaction evidence="2">
        <text>beta-D-GlcNAc-(1-&gt;4)-Mur2Ac(oyl-L-Ala-gamma-D-Glu-L-Lys-D-Ala-D-Ala)-di-trans,octa-cis-undecaprenyl diphosphate + L-glutamine + ATP + H2O = beta-D-GlcNAc-(1-&gt;4)-Mur2Ac(oyl-L-Ala-D-isoglutaminyl-L-Lys-D-Ala-D-Ala)-di-trans,octa-cis-undecaprenyl diphosphate + L-glutamate + ADP + phosphate + H(+)</text>
        <dbReference type="Rhea" id="RHEA:57928"/>
        <dbReference type="ChEBI" id="CHEBI:15377"/>
        <dbReference type="ChEBI" id="CHEBI:15378"/>
        <dbReference type="ChEBI" id="CHEBI:29985"/>
        <dbReference type="ChEBI" id="CHEBI:30616"/>
        <dbReference type="ChEBI" id="CHEBI:43474"/>
        <dbReference type="ChEBI" id="CHEBI:58359"/>
        <dbReference type="ChEBI" id="CHEBI:60033"/>
        <dbReference type="ChEBI" id="CHEBI:62233"/>
        <dbReference type="ChEBI" id="CHEBI:456216"/>
        <dbReference type="EC" id="6.3.5.13"/>
    </reaction>
</comment>
<dbReference type="InterPro" id="IPR029062">
    <property type="entry name" value="Class_I_gatase-like"/>
</dbReference>
<evidence type="ECO:0000256" key="2">
    <source>
        <dbReference type="HAMAP-Rule" id="MF_02213"/>
    </source>
</evidence>
<name>A0A2J8B4H5_9FIRM</name>
<dbReference type="GO" id="GO:0071555">
    <property type="term" value="P:cell wall organization"/>
    <property type="evidence" value="ECO:0007669"/>
    <property type="project" value="UniProtKB-KW"/>
</dbReference>
<dbReference type="GO" id="GO:0009252">
    <property type="term" value="P:peptidoglycan biosynthetic process"/>
    <property type="evidence" value="ECO:0007669"/>
    <property type="project" value="UniProtKB-UniRule"/>
</dbReference>
<dbReference type="RefSeq" id="WP_012993423.1">
    <property type="nucleotide sequence ID" value="NZ_NBZD01000001.1"/>
</dbReference>
<dbReference type="GO" id="GO:0004359">
    <property type="term" value="F:glutaminase activity"/>
    <property type="evidence" value="ECO:0007669"/>
    <property type="project" value="UniProtKB-UniRule"/>
</dbReference>
<dbReference type="GO" id="GO:0008360">
    <property type="term" value="P:regulation of cell shape"/>
    <property type="evidence" value="ECO:0007669"/>
    <property type="project" value="UniProtKB-KW"/>
</dbReference>
<feature type="domain" description="CobB/CobQ-like glutamine amidotransferase" evidence="3">
    <location>
        <begin position="4"/>
        <end position="202"/>
    </location>
</feature>
<feature type="binding site" evidence="2">
    <location>
        <position position="127"/>
    </location>
    <ligand>
        <name>substrate</name>
    </ligand>
</feature>
<evidence type="ECO:0000259" key="3">
    <source>
        <dbReference type="Pfam" id="PF07685"/>
    </source>
</evidence>
<dbReference type="Pfam" id="PF07685">
    <property type="entry name" value="GATase_3"/>
    <property type="match status" value="1"/>
</dbReference>
<sequence length="258" mass="28482">MNLRICHLYPDMLNLYGDFGNIIALKYRAGLRKIDITYTKISTGDKLDPDNYDFFFIGGGQDEQQSNIITDLFAKKSAIMTAAAAGKPFLCICGGYQLFGRYFMTHSGKRMECLDLLPVYTEGRPKRLIGDTVYKAEWLADGEDAYLFGFENHSGNTILLPEAKPLAKTIIGYGNNISGKDEGCMNGTILGTYAHGSFLPKNPAMTDYLLGMALQSRYKDYQLPPADNTIENSARQAAAARLGLDLITGKINLQGRAK</sequence>
<dbReference type="PROSITE" id="PS51274">
    <property type="entry name" value="GATASE_COBBQ"/>
    <property type="match status" value="1"/>
</dbReference>
<dbReference type="UniPathway" id="UPA00219"/>
<dbReference type="InterPro" id="IPR043702">
    <property type="entry name" value="Lipid_II_synth_GatD"/>
</dbReference>
<dbReference type="InterPro" id="IPR011698">
    <property type="entry name" value="GATase_3"/>
</dbReference>
<comment type="similarity">
    <text evidence="2">Belongs to the CobB/CobQ family. GatD subfamily.</text>
</comment>
<dbReference type="PANTHER" id="PTHR21343:SF9">
    <property type="entry name" value="LIPID II ISOGLUTAMINYL SYNTHASE (GLUTAMINE-HYDROLYZING) SUBUNIT GATD"/>
    <property type="match status" value="1"/>
</dbReference>
<dbReference type="EMBL" id="NBZD01000001">
    <property type="protein sequence ID" value="PNH19677.1"/>
    <property type="molecule type" value="Genomic_DNA"/>
</dbReference>
<evidence type="ECO:0000256" key="1">
    <source>
        <dbReference type="ARBA" id="ARBA00022962"/>
    </source>
</evidence>
<gene>
    <name evidence="2" type="primary">gatD</name>
    <name evidence="4" type="ORF">B7R76_01995</name>
</gene>
<keyword evidence="2" id="KW-0378">Hydrolase</keyword>
<dbReference type="EC" id="6.3.5.13" evidence="2"/>
<evidence type="ECO:0000313" key="5">
    <source>
        <dbReference type="Proteomes" id="UP000236394"/>
    </source>
</evidence>
<reference evidence="5" key="1">
    <citation type="submission" date="2017-04" db="EMBL/GenBank/DDBJ databases">
        <authorList>
            <person name="Bumgarner R.E."/>
            <person name="Fredricks D.N."/>
            <person name="Srinivasan S."/>
        </authorList>
    </citation>
    <scope>NUCLEOTIDE SEQUENCE [LARGE SCALE GENOMIC DNA]</scope>
    <source>
        <strain evidence="5">KA00405</strain>
    </source>
</reference>
<dbReference type="InterPro" id="IPR033949">
    <property type="entry name" value="CobQ_GATase1"/>
</dbReference>
<dbReference type="Gene3D" id="3.40.50.880">
    <property type="match status" value="1"/>
</dbReference>
<comment type="caution">
    <text evidence="4">The sequence shown here is derived from an EMBL/GenBank/DDBJ whole genome shotgun (WGS) entry which is preliminary data.</text>
</comment>